<reference evidence="3 4" key="1">
    <citation type="submission" date="2024-01" db="EMBL/GenBank/DDBJ databases">
        <title>The genomes of 5 underutilized Papilionoideae crops provide insights into root nodulation and disease resistanc.</title>
        <authorList>
            <person name="Jiang F."/>
        </authorList>
    </citation>
    <scope>NUCLEOTIDE SEQUENCE [LARGE SCALE GENOMIC DNA]</scope>
    <source>
        <strain evidence="3">DUOXIRENSHENG_FW03</strain>
        <tissue evidence="3">Leaves</tissue>
    </source>
</reference>
<organism evidence="3 4">
    <name type="scientific">Psophocarpus tetragonolobus</name>
    <name type="common">Winged bean</name>
    <name type="synonym">Dolichos tetragonolobus</name>
    <dbReference type="NCBI Taxonomy" id="3891"/>
    <lineage>
        <taxon>Eukaryota</taxon>
        <taxon>Viridiplantae</taxon>
        <taxon>Streptophyta</taxon>
        <taxon>Embryophyta</taxon>
        <taxon>Tracheophyta</taxon>
        <taxon>Spermatophyta</taxon>
        <taxon>Magnoliopsida</taxon>
        <taxon>eudicotyledons</taxon>
        <taxon>Gunneridae</taxon>
        <taxon>Pentapetalae</taxon>
        <taxon>rosids</taxon>
        <taxon>fabids</taxon>
        <taxon>Fabales</taxon>
        <taxon>Fabaceae</taxon>
        <taxon>Papilionoideae</taxon>
        <taxon>50 kb inversion clade</taxon>
        <taxon>NPAAA clade</taxon>
        <taxon>indigoferoid/millettioid clade</taxon>
        <taxon>Phaseoleae</taxon>
        <taxon>Psophocarpus</taxon>
    </lineage>
</organism>
<sequence>MAPNCVHLSNPYHKCTQACTKTTPTNKNKTSGYCPSITDAQLGKKKNHLQRTYPGCSKASNPYHHCDDNCYKTLSDSGATPPSKLDRKKKLGSKPEPPVLDSVPASKVGAIYLSDSSSPISHSLYSEKKKVETENNEHVPSGKTPIAAVKPVHHIANPMPTNQEEKIVPIAGEIQGIDSSFSGIIPRENEGETESATSTCETRVQVGRYEVKESFGSILQAILDKYGDIGASCDLESVVMRSYYIECVCFVVQELQSASIMQLSQSKVKELLAILKDVESAQIRVAWLRSALDELAENIELINHHQEVEAQKDNSGRQVVSLIQELEKELENLAHKEQEVAIIKTRIPEIRGRLSQLELKASELNKSMLSIKSKVHNLPIKSLIDELL</sequence>
<evidence type="ECO:0000256" key="2">
    <source>
        <dbReference type="SAM" id="MobiDB-lite"/>
    </source>
</evidence>
<dbReference type="AlphaFoldDB" id="A0AAN9XTJ7"/>
<dbReference type="PANTHER" id="PTHR35358">
    <property type="entry name" value="OS06G0711100 PROTEIN"/>
    <property type="match status" value="1"/>
</dbReference>
<evidence type="ECO:0008006" key="5">
    <source>
        <dbReference type="Google" id="ProtNLM"/>
    </source>
</evidence>
<dbReference type="EMBL" id="JAYMYS010000001">
    <property type="protein sequence ID" value="KAK7409755.1"/>
    <property type="molecule type" value="Genomic_DNA"/>
</dbReference>
<keyword evidence="1" id="KW-0175">Coiled coil</keyword>
<protein>
    <recommendedName>
        <fullName evidence="5">Plant phospholipase-like protein</fullName>
    </recommendedName>
</protein>
<accession>A0AAN9XTJ7</accession>
<evidence type="ECO:0000313" key="3">
    <source>
        <dbReference type="EMBL" id="KAK7409755.1"/>
    </source>
</evidence>
<gene>
    <name evidence="3" type="ORF">VNO78_00044</name>
</gene>
<keyword evidence="4" id="KW-1185">Reference proteome</keyword>
<feature type="coiled-coil region" evidence="1">
    <location>
        <begin position="278"/>
        <end position="374"/>
    </location>
</feature>
<comment type="caution">
    <text evidence="3">The sequence shown here is derived from an EMBL/GenBank/DDBJ whole genome shotgun (WGS) entry which is preliminary data.</text>
</comment>
<dbReference type="Pfam" id="PF05278">
    <property type="entry name" value="PEARLI-4"/>
    <property type="match status" value="1"/>
</dbReference>
<dbReference type="PANTHER" id="PTHR35358:SF7">
    <property type="entry name" value="EXPRESSED PROTEIN"/>
    <property type="match status" value="1"/>
</dbReference>
<dbReference type="InterPro" id="IPR007942">
    <property type="entry name" value="PLipase-like"/>
</dbReference>
<proteinExistence type="predicted"/>
<name>A0AAN9XTJ7_PSOTE</name>
<evidence type="ECO:0000256" key="1">
    <source>
        <dbReference type="SAM" id="Coils"/>
    </source>
</evidence>
<evidence type="ECO:0000313" key="4">
    <source>
        <dbReference type="Proteomes" id="UP001386955"/>
    </source>
</evidence>
<feature type="region of interest" description="Disordered" evidence="2">
    <location>
        <begin position="77"/>
        <end position="102"/>
    </location>
</feature>
<dbReference type="Proteomes" id="UP001386955">
    <property type="component" value="Unassembled WGS sequence"/>
</dbReference>